<evidence type="ECO:0008006" key="4">
    <source>
        <dbReference type="Google" id="ProtNLM"/>
    </source>
</evidence>
<protein>
    <recommendedName>
        <fullName evidence="4">Sexual development protein</fullName>
    </recommendedName>
</protein>
<gene>
    <name evidence="2" type="ORF">LSUE1_G007406</name>
</gene>
<feature type="signal peptide" evidence="1">
    <location>
        <begin position="1"/>
        <end position="21"/>
    </location>
</feature>
<comment type="caution">
    <text evidence="2">The sequence shown here is derived from an EMBL/GenBank/DDBJ whole genome shotgun (WGS) entry which is preliminary data.</text>
</comment>
<accession>A0A8T9CCC0</accession>
<reference evidence="2 3" key="1">
    <citation type="submission" date="2018-05" db="EMBL/GenBank/DDBJ databases">
        <title>Genome sequencing and assembly of the regulated plant pathogen Lachnellula willkommii and related sister species for the development of diagnostic species identification markers.</title>
        <authorList>
            <person name="Giroux E."/>
            <person name="Bilodeau G."/>
        </authorList>
    </citation>
    <scope>NUCLEOTIDE SEQUENCE [LARGE SCALE GENOMIC DNA]</scope>
    <source>
        <strain evidence="2 3">CBS 268.59</strain>
    </source>
</reference>
<sequence length="370" mass="39470">MPSFIALASLFWLTCLSLISAAPFSYGNNRLGNGFPTVANPSAQLTAIEAAAHGSLPDGPAPPSAPSSNSITSLRLISFNELTEVAFFTELIANITNNVAGYTFDADRSKQHMLTILTAIQAQEELHELNANEAVTKFGGQGPVQPCQYNFPVDNLKDALALASTFTDVVLGTLQDVQNLFGTDGDIGLIRGVASVIGQEGEQNGFFRFKADKIPSAVPFLTASTREFAFSALNQNFVVPGSCPNIGTIDLPIFDPLVIETQNIQPQSQNIQFSIIIPTGGIPSSWHSDCSGLSLVWINQQNTPIVEKLQNIQIDLKNLRITFETQFPFDSASFGNGLTIAAVTNSTGPFATADTVAADTIFGPGLIEIN</sequence>
<proteinExistence type="predicted"/>
<keyword evidence="1" id="KW-0732">Signal</keyword>
<dbReference type="OrthoDB" id="5293813at2759"/>
<organism evidence="2 3">
    <name type="scientific">Lachnellula suecica</name>
    <dbReference type="NCBI Taxonomy" id="602035"/>
    <lineage>
        <taxon>Eukaryota</taxon>
        <taxon>Fungi</taxon>
        <taxon>Dikarya</taxon>
        <taxon>Ascomycota</taxon>
        <taxon>Pezizomycotina</taxon>
        <taxon>Leotiomycetes</taxon>
        <taxon>Helotiales</taxon>
        <taxon>Lachnaceae</taxon>
        <taxon>Lachnellula</taxon>
    </lineage>
</organism>
<name>A0A8T9CCC0_9HELO</name>
<dbReference type="EMBL" id="QGMK01000473">
    <property type="protein sequence ID" value="TVY81480.1"/>
    <property type="molecule type" value="Genomic_DNA"/>
</dbReference>
<dbReference type="Proteomes" id="UP000469558">
    <property type="component" value="Unassembled WGS sequence"/>
</dbReference>
<dbReference type="Pfam" id="PF13668">
    <property type="entry name" value="Ferritin_2"/>
    <property type="match status" value="1"/>
</dbReference>
<feature type="chain" id="PRO_5035773347" description="Sexual development protein" evidence="1">
    <location>
        <begin position="22"/>
        <end position="370"/>
    </location>
</feature>
<evidence type="ECO:0000313" key="3">
    <source>
        <dbReference type="Proteomes" id="UP000469558"/>
    </source>
</evidence>
<evidence type="ECO:0000256" key="1">
    <source>
        <dbReference type="SAM" id="SignalP"/>
    </source>
</evidence>
<keyword evidence="3" id="KW-1185">Reference proteome</keyword>
<evidence type="ECO:0000313" key="2">
    <source>
        <dbReference type="EMBL" id="TVY81480.1"/>
    </source>
</evidence>
<dbReference type="AlphaFoldDB" id="A0A8T9CCC0"/>